<gene>
    <name evidence="1" type="ORF">LIER_27722</name>
</gene>
<evidence type="ECO:0000313" key="2">
    <source>
        <dbReference type="Proteomes" id="UP001454036"/>
    </source>
</evidence>
<proteinExistence type="predicted"/>
<organism evidence="1 2">
    <name type="scientific">Lithospermum erythrorhizon</name>
    <name type="common">Purple gromwell</name>
    <name type="synonym">Lithospermum officinale var. erythrorhizon</name>
    <dbReference type="NCBI Taxonomy" id="34254"/>
    <lineage>
        <taxon>Eukaryota</taxon>
        <taxon>Viridiplantae</taxon>
        <taxon>Streptophyta</taxon>
        <taxon>Embryophyta</taxon>
        <taxon>Tracheophyta</taxon>
        <taxon>Spermatophyta</taxon>
        <taxon>Magnoliopsida</taxon>
        <taxon>eudicotyledons</taxon>
        <taxon>Gunneridae</taxon>
        <taxon>Pentapetalae</taxon>
        <taxon>asterids</taxon>
        <taxon>lamiids</taxon>
        <taxon>Boraginales</taxon>
        <taxon>Boraginaceae</taxon>
        <taxon>Boraginoideae</taxon>
        <taxon>Lithospermeae</taxon>
        <taxon>Lithospermum</taxon>
    </lineage>
</organism>
<keyword evidence="2" id="KW-1185">Reference proteome</keyword>
<protein>
    <submittedName>
        <fullName evidence="1">Uncharacterized protein</fullName>
    </submittedName>
</protein>
<accession>A0AAV3RG22</accession>
<reference evidence="1 2" key="1">
    <citation type="submission" date="2024-01" db="EMBL/GenBank/DDBJ databases">
        <title>The complete chloroplast genome sequence of Lithospermum erythrorhizon: insights into the phylogenetic relationship among Boraginaceae species and the maternal lineages of purple gromwells.</title>
        <authorList>
            <person name="Okada T."/>
            <person name="Watanabe K."/>
        </authorList>
    </citation>
    <scope>NUCLEOTIDE SEQUENCE [LARGE SCALE GENOMIC DNA]</scope>
</reference>
<comment type="caution">
    <text evidence="1">The sequence shown here is derived from an EMBL/GenBank/DDBJ whole genome shotgun (WGS) entry which is preliminary data.</text>
</comment>
<name>A0AAV3RG22_LITER</name>
<dbReference type="EMBL" id="BAABME010009012">
    <property type="protein sequence ID" value="GAA0174301.1"/>
    <property type="molecule type" value="Genomic_DNA"/>
</dbReference>
<dbReference type="Proteomes" id="UP001454036">
    <property type="component" value="Unassembled WGS sequence"/>
</dbReference>
<sequence length="191" mass="20813">MQTHAKPHVTLPGVVTVPATQTTLSHNLPAINSSKSNTIFSPNTHLTPLDIFVAQQTKLFAPHETQPNNPSSTPESTSDFISNLPQNHTHTLLIANSTNIMPEKPQVSTTVSDNLATRGPLSYAQAATVGTPSTIPPVGFDCSYVNNLRPVAMREGKPIVVFKRSDKQRYLSMMKYVLVGKFLTDVLLLHS</sequence>
<evidence type="ECO:0000313" key="1">
    <source>
        <dbReference type="EMBL" id="GAA0174301.1"/>
    </source>
</evidence>
<dbReference type="AlphaFoldDB" id="A0AAV3RG22"/>